<protein>
    <submittedName>
        <fullName evidence="6 7">Transcriptional regulator</fullName>
    </submittedName>
</protein>
<feature type="domain" description="HTH lysR-type" evidence="5">
    <location>
        <begin position="8"/>
        <end position="65"/>
    </location>
</feature>
<evidence type="ECO:0000313" key="7">
    <source>
        <dbReference type="EMBL" id="PHM52651.1"/>
    </source>
</evidence>
<dbReference type="AlphaFoldDB" id="A0A2G0Q0B4"/>
<dbReference type="Gene3D" id="1.10.10.10">
    <property type="entry name" value="Winged helix-like DNA-binding domain superfamily/Winged helix DNA-binding domain"/>
    <property type="match status" value="1"/>
</dbReference>
<dbReference type="Proteomes" id="UP000225433">
    <property type="component" value="Unassembled WGS sequence"/>
</dbReference>
<dbReference type="STRING" id="351679.A9255_20430"/>
<dbReference type="OrthoDB" id="9786526at2"/>
<dbReference type="SUPFAM" id="SSF46785">
    <property type="entry name" value="Winged helix' DNA-binding domain"/>
    <property type="match status" value="1"/>
</dbReference>
<dbReference type="InterPro" id="IPR000847">
    <property type="entry name" value="LysR_HTH_N"/>
</dbReference>
<evidence type="ECO:0000313" key="6">
    <source>
        <dbReference type="EMBL" id="AOM42698.1"/>
    </source>
</evidence>
<keyword evidence="4" id="KW-0804">Transcription</keyword>
<reference evidence="6 8" key="1">
    <citation type="submission" date="2016-06" db="EMBL/GenBank/DDBJ databases">
        <title>Bacterial characters and pathogenicity of Xenorhabdus hominickii from an entomopathogenic nematode, Steinernema monticolum.</title>
        <authorList>
            <person name="Park Y."/>
            <person name="Kim Y."/>
        </authorList>
    </citation>
    <scope>NUCLEOTIDE SEQUENCE [LARGE SCALE GENOMIC DNA]</scope>
    <source>
        <strain evidence="6 8">ANU1</strain>
    </source>
</reference>
<dbReference type="GO" id="GO:0006351">
    <property type="term" value="P:DNA-templated transcription"/>
    <property type="evidence" value="ECO:0007669"/>
    <property type="project" value="TreeGrafter"/>
</dbReference>
<comment type="similarity">
    <text evidence="1">Belongs to the LysR transcriptional regulatory family.</text>
</comment>
<name>A0A2G0Q0B4_XENHO</name>
<gene>
    <name evidence="6" type="ORF">A9255_20430</name>
    <name evidence="7" type="ORF">Xhom_04319</name>
</gene>
<dbReference type="CDD" id="cd08422">
    <property type="entry name" value="PBP2_CrgA_like"/>
    <property type="match status" value="1"/>
</dbReference>
<dbReference type="InterPro" id="IPR005119">
    <property type="entry name" value="LysR_subst-bd"/>
</dbReference>
<dbReference type="EMBL" id="CP016176">
    <property type="protein sequence ID" value="AOM42698.1"/>
    <property type="molecule type" value="Genomic_DNA"/>
</dbReference>
<keyword evidence="8" id="KW-1185">Reference proteome</keyword>
<dbReference type="PANTHER" id="PTHR30537">
    <property type="entry name" value="HTH-TYPE TRANSCRIPTIONAL REGULATOR"/>
    <property type="match status" value="1"/>
</dbReference>
<reference evidence="7 9" key="2">
    <citation type="journal article" date="2017" name="Nat. Microbiol.">
        <title>Natural product diversity associated with the nematode symbionts Photorhabdus and Xenorhabdus.</title>
        <authorList>
            <person name="Tobias N.J."/>
            <person name="Wolff H."/>
            <person name="Djahanschiri B."/>
            <person name="Grundmann F."/>
            <person name="Kronenwerth M."/>
            <person name="Shi Y.M."/>
            <person name="Simonyi S."/>
            <person name="Grun P."/>
            <person name="Shapiro-Ilan D."/>
            <person name="Pidot S.J."/>
            <person name="Stinear T.P."/>
            <person name="Ebersberger I."/>
            <person name="Bode H.B."/>
        </authorList>
    </citation>
    <scope>NUCLEOTIDE SEQUENCE [LARGE SCALE GENOMIC DNA]</scope>
    <source>
        <strain evidence="7 9">DSM 17903</strain>
    </source>
</reference>
<dbReference type="KEGG" id="xho:A9255_20430"/>
<keyword evidence="3" id="KW-0238">DNA-binding</keyword>
<evidence type="ECO:0000259" key="5">
    <source>
        <dbReference type="PROSITE" id="PS50931"/>
    </source>
</evidence>
<evidence type="ECO:0000313" key="8">
    <source>
        <dbReference type="Proteomes" id="UP000094600"/>
    </source>
</evidence>
<accession>A0A2G0Q0B4</accession>
<keyword evidence="2" id="KW-0805">Transcription regulation</keyword>
<dbReference type="InterPro" id="IPR036388">
    <property type="entry name" value="WH-like_DNA-bd_sf"/>
</dbReference>
<sequence length="307" mass="35260">MSNRILINNISDILVFVKVANVRSFTTAAQLLGISRSAVGKSINKLEEKLSSRLIYRTTRNINLSEEGLIFYEHALNIIAEVEELESTLNKRNQIPQGRLRIDLPVSFGRMHVVPILFDFLSMWSEVEAEVTFSDYYSDLVRDGIDLAIRIGGNDDSRLIRRVLAPHRLITCASPDYLKKRGVPELPDDLLNHDTLVFLHQGMPVSWRYQFNNQYHDYRLKGRMLFHNSEALRDAALAGFGLIQVGAFLVGEQILKGELIPVLEPFCREEEPICAVYPTRRHLSPKVRKFIELIENKWQGKAIWESR</sequence>
<dbReference type="GO" id="GO:0043565">
    <property type="term" value="F:sequence-specific DNA binding"/>
    <property type="evidence" value="ECO:0007669"/>
    <property type="project" value="TreeGrafter"/>
</dbReference>
<proteinExistence type="inferred from homology"/>
<evidence type="ECO:0000256" key="4">
    <source>
        <dbReference type="ARBA" id="ARBA00023163"/>
    </source>
</evidence>
<dbReference type="FunFam" id="1.10.10.10:FF:000001">
    <property type="entry name" value="LysR family transcriptional regulator"/>
    <property type="match status" value="1"/>
</dbReference>
<dbReference type="Pfam" id="PF00126">
    <property type="entry name" value="HTH_1"/>
    <property type="match status" value="1"/>
</dbReference>
<dbReference type="InterPro" id="IPR036390">
    <property type="entry name" value="WH_DNA-bd_sf"/>
</dbReference>
<dbReference type="Gene3D" id="3.40.190.290">
    <property type="match status" value="1"/>
</dbReference>
<dbReference type="PROSITE" id="PS50931">
    <property type="entry name" value="HTH_LYSR"/>
    <property type="match status" value="1"/>
</dbReference>
<dbReference type="EMBL" id="NJAI01000008">
    <property type="protein sequence ID" value="PHM52651.1"/>
    <property type="molecule type" value="Genomic_DNA"/>
</dbReference>
<evidence type="ECO:0000313" key="9">
    <source>
        <dbReference type="Proteomes" id="UP000225433"/>
    </source>
</evidence>
<organism evidence="7 9">
    <name type="scientific">Xenorhabdus hominickii</name>
    <dbReference type="NCBI Taxonomy" id="351679"/>
    <lineage>
        <taxon>Bacteria</taxon>
        <taxon>Pseudomonadati</taxon>
        <taxon>Pseudomonadota</taxon>
        <taxon>Gammaproteobacteria</taxon>
        <taxon>Enterobacterales</taxon>
        <taxon>Morganellaceae</taxon>
        <taxon>Xenorhabdus</taxon>
    </lineage>
</organism>
<evidence type="ECO:0000256" key="1">
    <source>
        <dbReference type="ARBA" id="ARBA00009437"/>
    </source>
</evidence>
<dbReference type="Pfam" id="PF03466">
    <property type="entry name" value="LysR_substrate"/>
    <property type="match status" value="1"/>
</dbReference>
<dbReference type="InterPro" id="IPR058163">
    <property type="entry name" value="LysR-type_TF_proteobact-type"/>
</dbReference>
<evidence type="ECO:0000256" key="3">
    <source>
        <dbReference type="ARBA" id="ARBA00023125"/>
    </source>
</evidence>
<dbReference type="PANTHER" id="PTHR30537:SF5">
    <property type="entry name" value="HTH-TYPE TRANSCRIPTIONAL ACTIVATOR TTDR-RELATED"/>
    <property type="match status" value="1"/>
</dbReference>
<dbReference type="SUPFAM" id="SSF53850">
    <property type="entry name" value="Periplasmic binding protein-like II"/>
    <property type="match status" value="1"/>
</dbReference>
<dbReference type="Proteomes" id="UP000094600">
    <property type="component" value="Chromosome"/>
</dbReference>
<dbReference type="GO" id="GO:0003700">
    <property type="term" value="F:DNA-binding transcription factor activity"/>
    <property type="evidence" value="ECO:0007669"/>
    <property type="project" value="InterPro"/>
</dbReference>
<evidence type="ECO:0000256" key="2">
    <source>
        <dbReference type="ARBA" id="ARBA00023015"/>
    </source>
</evidence>